<protein>
    <recommendedName>
        <fullName evidence="6">CUB domain-containing protein</fullName>
    </recommendedName>
</protein>
<dbReference type="EMBL" id="OW240916">
    <property type="protein sequence ID" value="CAH2295644.1"/>
    <property type="molecule type" value="Genomic_DNA"/>
</dbReference>
<evidence type="ECO:0000256" key="4">
    <source>
        <dbReference type="SAM" id="Phobius"/>
    </source>
</evidence>
<dbReference type="AlphaFoldDB" id="A0AAD1SAT1"/>
<feature type="region of interest" description="Disordered" evidence="3">
    <location>
        <begin position="180"/>
        <end position="199"/>
    </location>
</feature>
<name>A0AAD1SAT1_PELCU</name>
<evidence type="ECO:0000256" key="1">
    <source>
        <dbReference type="ARBA" id="ARBA00023157"/>
    </source>
</evidence>
<evidence type="ECO:0000256" key="3">
    <source>
        <dbReference type="SAM" id="MobiDB-lite"/>
    </source>
</evidence>
<feature type="transmembrane region" description="Helical" evidence="4">
    <location>
        <begin position="328"/>
        <end position="350"/>
    </location>
</feature>
<keyword evidence="4" id="KW-0472">Membrane</keyword>
<dbReference type="SMART" id="SM00042">
    <property type="entry name" value="CUB"/>
    <property type="match status" value="1"/>
</dbReference>
<dbReference type="SUPFAM" id="SSF49854">
    <property type="entry name" value="Spermadhesin, CUB domain"/>
    <property type="match status" value="1"/>
</dbReference>
<dbReference type="Pfam" id="PF00431">
    <property type="entry name" value="CUB"/>
    <property type="match status" value="1"/>
</dbReference>
<feature type="signal peptide" evidence="5">
    <location>
        <begin position="1"/>
        <end position="24"/>
    </location>
</feature>
<feature type="region of interest" description="Disordered" evidence="3">
    <location>
        <begin position="558"/>
        <end position="577"/>
    </location>
</feature>
<comment type="caution">
    <text evidence="2">Lacks conserved residue(s) required for the propagation of feature annotation.</text>
</comment>
<keyword evidence="4" id="KW-0812">Transmembrane</keyword>
<accession>A0AAD1SAT1</accession>
<feature type="disulfide bond" evidence="2">
    <location>
        <begin position="30"/>
        <end position="57"/>
    </location>
</feature>
<proteinExistence type="predicted"/>
<sequence>MGTAPAPWIILTAVFLWMAVPVESKVYYVCGAVLDSTEKGLILSPGFPNNYFSGFHCVWQFFIPTGSRLVIETLDFDVYGNASDDDLPLVASSGFTTLTTDTKASNNAVYTEASVVDISESAINLKTTVHAAFPNEINKEIVMPKERWDRTDQGEKTVRAFQSLTAENANLNEGAGTLQKGDLLTSSKSDGSLGKESNKLLDIPNPFTGKMTEHFEGYWQEQNEGATSSSIVLGDGSDQTTFPPLVDVCPHDVLYISDLSTFSTQFCGSNSPLNKVLVFGSNVEMVEVIMELITTTDRGRGFAVLFSYQNQTSVTAMGVMERQSKEDIILLAVTSATISFALVLLLVLCLSYRQKMCPKRDHSIEQVTPHLSGAQNPALDVSELQQVVPGEDLNDREQESDSQEEKAADLSKQTLQEDPSSSIATVTSDDVFVISDSNNRENFSFTNYPKQCILKRSVTSPASVSDWLNWDYTSVELGTDDTGSESMEADPARQRTWSIRTFNSLLPPMPQLQVKWSNRLSSGSFTKLVDSGCAVPPKILSPRNHRRACSAVQIKGSSSPLYSESSDSNASYPLTRSAQLTRKLPPCNLKRTRPYFGFLNGSSDSPRSSALRTSSSRENQMCQNSGMEFAGTAKNAKSNILRAKELSVDVEKPKAVFVICEEADDQQPLVLDDQLSPSREMFCVNEIGSTSCKEEVQPVGLRSNHSDLKPWVKTPEDYQYQYTKKMPLYSLDENRSNLCVALNSRHESELGGKSLLAQIGLPTD</sequence>
<feature type="region of interest" description="Disordered" evidence="3">
    <location>
        <begin position="393"/>
        <end position="421"/>
    </location>
</feature>
<evidence type="ECO:0000256" key="2">
    <source>
        <dbReference type="PROSITE-ProRule" id="PRU00059"/>
    </source>
</evidence>
<feature type="compositionally biased region" description="Basic and acidic residues" evidence="3">
    <location>
        <begin position="393"/>
        <end position="409"/>
    </location>
</feature>
<keyword evidence="8" id="KW-1185">Reference proteome</keyword>
<evidence type="ECO:0000313" key="8">
    <source>
        <dbReference type="Proteomes" id="UP001295444"/>
    </source>
</evidence>
<feature type="chain" id="PRO_5042054513" description="CUB domain-containing protein" evidence="5">
    <location>
        <begin position="25"/>
        <end position="764"/>
    </location>
</feature>
<evidence type="ECO:0000313" key="7">
    <source>
        <dbReference type="EMBL" id="CAH2295644.1"/>
    </source>
</evidence>
<dbReference type="PROSITE" id="PS01180">
    <property type="entry name" value="CUB"/>
    <property type="match status" value="1"/>
</dbReference>
<feature type="compositionally biased region" description="Polar residues" evidence="3">
    <location>
        <begin position="411"/>
        <end position="421"/>
    </location>
</feature>
<dbReference type="Gene3D" id="2.60.120.290">
    <property type="entry name" value="Spermadhesin, CUB domain"/>
    <property type="match status" value="1"/>
</dbReference>
<keyword evidence="1 2" id="KW-1015">Disulfide bond</keyword>
<dbReference type="InterPro" id="IPR000859">
    <property type="entry name" value="CUB_dom"/>
</dbReference>
<dbReference type="Proteomes" id="UP001295444">
    <property type="component" value="Chromosome 05"/>
</dbReference>
<keyword evidence="4" id="KW-1133">Transmembrane helix</keyword>
<gene>
    <name evidence="7" type="ORF">PECUL_23A059171</name>
</gene>
<feature type="compositionally biased region" description="Low complexity" evidence="3">
    <location>
        <begin position="558"/>
        <end position="568"/>
    </location>
</feature>
<dbReference type="InterPro" id="IPR035914">
    <property type="entry name" value="Sperma_CUB_dom_sf"/>
</dbReference>
<evidence type="ECO:0000256" key="5">
    <source>
        <dbReference type="SAM" id="SignalP"/>
    </source>
</evidence>
<reference evidence="7" key="1">
    <citation type="submission" date="2022-03" db="EMBL/GenBank/DDBJ databases">
        <authorList>
            <person name="Alioto T."/>
            <person name="Alioto T."/>
            <person name="Gomez Garrido J."/>
        </authorList>
    </citation>
    <scope>NUCLEOTIDE SEQUENCE</scope>
</reference>
<organism evidence="7 8">
    <name type="scientific">Pelobates cultripes</name>
    <name type="common">Western spadefoot toad</name>
    <dbReference type="NCBI Taxonomy" id="61616"/>
    <lineage>
        <taxon>Eukaryota</taxon>
        <taxon>Metazoa</taxon>
        <taxon>Chordata</taxon>
        <taxon>Craniata</taxon>
        <taxon>Vertebrata</taxon>
        <taxon>Euteleostomi</taxon>
        <taxon>Amphibia</taxon>
        <taxon>Batrachia</taxon>
        <taxon>Anura</taxon>
        <taxon>Pelobatoidea</taxon>
        <taxon>Pelobatidae</taxon>
        <taxon>Pelobates</taxon>
    </lineage>
</organism>
<dbReference type="CDD" id="cd00041">
    <property type="entry name" value="CUB"/>
    <property type="match status" value="1"/>
</dbReference>
<keyword evidence="5" id="KW-0732">Signal</keyword>
<feature type="domain" description="CUB" evidence="6">
    <location>
        <begin position="30"/>
        <end position="72"/>
    </location>
</feature>
<evidence type="ECO:0000259" key="6">
    <source>
        <dbReference type="PROSITE" id="PS01180"/>
    </source>
</evidence>